<dbReference type="PROSITE" id="PS51917">
    <property type="entry name" value="PRU"/>
    <property type="match status" value="1"/>
</dbReference>
<feature type="domain" description="DEUBAD" evidence="7">
    <location>
        <begin position="262"/>
        <end position="380"/>
    </location>
</feature>
<dbReference type="Pfam" id="PF04683">
    <property type="entry name" value="Rpn13_ADRM1_Pru"/>
    <property type="match status" value="1"/>
</dbReference>
<accession>A0A7S3L0S6</accession>
<feature type="region of interest" description="Disordered" evidence="6">
    <location>
        <begin position="168"/>
        <end position="210"/>
    </location>
</feature>
<dbReference type="AlphaFoldDB" id="A0A7S3L0S6"/>
<evidence type="ECO:0000313" key="9">
    <source>
        <dbReference type="EMBL" id="CAE0407486.1"/>
    </source>
</evidence>
<proteinExistence type="predicted"/>
<dbReference type="GO" id="GO:0005737">
    <property type="term" value="C:cytoplasm"/>
    <property type="evidence" value="ECO:0007669"/>
    <property type="project" value="UniProtKB-SubCell"/>
</dbReference>
<evidence type="ECO:0000256" key="6">
    <source>
        <dbReference type="SAM" id="MobiDB-lite"/>
    </source>
</evidence>
<dbReference type="EMBL" id="HBIM01006231">
    <property type="protein sequence ID" value="CAE0407486.1"/>
    <property type="molecule type" value="Transcribed_RNA"/>
</dbReference>
<feature type="domain" description="Pru" evidence="8">
    <location>
        <begin position="31"/>
        <end position="164"/>
    </location>
</feature>
<evidence type="ECO:0000256" key="2">
    <source>
        <dbReference type="ARBA" id="ARBA00004496"/>
    </source>
</evidence>
<name>A0A7S3L0S6_9STRA</name>
<dbReference type="PANTHER" id="PTHR12225">
    <property type="entry name" value="ADHESION REGULATING MOLECULE 1 110 KDA CELL MEMBRANE GLYCOPROTEIN"/>
    <property type="match status" value="1"/>
</dbReference>
<organism evidence="9">
    <name type="scientific">Amphora coffeiformis</name>
    <dbReference type="NCBI Taxonomy" id="265554"/>
    <lineage>
        <taxon>Eukaryota</taxon>
        <taxon>Sar</taxon>
        <taxon>Stramenopiles</taxon>
        <taxon>Ochrophyta</taxon>
        <taxon>Bacillariophyta</taxon>
        <taxon>Bacillariophyceae</taxon>
        <taxon>Bacillariophycidae</taxon>
        <taxon>Thalassiophysales</taxon>
        <taxon>Catenulaceae</taxon>
        <taxon>Amphora</taxon>
    </lineage>
</organism>
<keyword evidence="5" id="KW-0539">Nucleus</keyword>
<dbReference type="Gene3D" id="2.30.29.70">
    <property type="entry name" value="Proteasomal ubiquitin receptor Rpn13/ADRM1"/>
    <property type="match status" value="1"/>
</dbReference>
<evidence type="ECO:0000259" key="8">
    <source>
        <dbReference type="PROSITE" id="PS51917"/>
    </source>
</evidence>
<dbReference type="GO" id="GO:0070628">
    <property type="term" value="F:proteasome binding"/>
    <property type="evidence" value="ECO:0007669"/>
    <property type="project" value="TreeGrafter"/>
</dbReference>
<dbReference type="Pfam" id="PF16550">
    <property type="entry name" value="RPN13_C"/>
    <property type="match status" value="1"/>
</dbReference>
<dbReference type="GO" id="GO:0005634">
    <property type="term" value="C:nucleus"/>
    <property type="evidence" value="ECO:0007669"/>
    <property type="project" value="UniProtKB-SubCell"/>
</dbReference>
<reference evidence="9" key="1">
    <citation type="submission" date="2021-01" db="EMBL/GenBank/DDBJ databases">
        <authorList>
            <person name="Corre E."/>
            <person name="Pelletier E."/>
            <person name="Niang G."/>
            <person name="Scheremetjew M."/>
            <person name="Finn R."/>
            <person name="Kale V."/>
            <person name="Holt S."/>
            <person name="Cochrane G."/>
            <person name="Meng A."/>
            <person name="Brown T."/>
            <person name="Cohen L."/>
        </authorList>
    </citation>
    <scope>NUCLEOTIDE SEQUENCE</scope>
    <source>
        <strain evidence="9">CCMP127</strain>
    </source>
</reference>
<evidence type="ECO:0000259" key="7">
    <source>
        <dbReference type="PROSITE" id="PS51916"/>
    </source>
</evidence>
<dbReference type="Gene3D" id="1.10.2020.20">
    <property type="match status" value="1"/>
</dbReference>
<dbReference type="InterPro" id="IPR038633">
    <property type="entry name" value="Rpn13/ADRM1_Pru_sf"/>
</dbReference>
<feature type="region of interest" description="Disordered" evidence="6">
    <location>
        <begin position="1"/>
        <end position="55"/>
    </location>
</feature>
<dbReference type="GO" id="GO:0008541">
    <property type="term" value="C:proteasome regulatory particle, lid subcomplex"/>
    <property type="evidence" value="ECO:0007669"/>
    <property type="project" value="TreeGrafter"/>
</dbReference>
<keyword evidence="4" id="KW-0647">Proteasome</keyword>
<dbReference type="GO" id="GO:0061133">
    <property type="term" value="F:endopeptidase activator activity"/>
    <property type="evidence" value="ECO:0007669"/>
    <property type="project" value="TreeGrafter"/>
</dbReference>
<evidence type="ECO:0000256" key="5">
    <source>
        <dbReference type="ARBA" id="ARBA00023242"/>
    </source>
</evidence>
<evidence type="ECO:0000256" key="3">
    <source>
        <dbReference type="ARBA" id="ARBA00022490"/>
    </source>
</evidence>
<comment type="subcellular location">
    <subcellularLocation>
        <location evidence="2">Cytoplasm</location>
    </subcellularLocation>
    <subcellularLocation>
        <location evidence="1">Nucleus</location>
    </subcellularLocation>
</comment>
<dbReference type="InterPro" id="IPR006773">
    <property type="entry name" value="Rpn13/ADRM1"/>
</dbReference>
<gene>
    <name evidence="9" type="ORF">ACOF00016_LOCUS5309</name>
</gene>
<keyword evidence="3" id="KW-0963">Cytoplasm</keyword>
<evidence type="ECO:0000256" key="4">
    <source>
        <dbReference type="ARBA" id="ARBA00022942"/>
    </source>
</evidence>
<evidence type="ECO:0008006" key="10">
    <source>
        <dbReference type="Google" id="ProtNLM"/>
    </source>
</evidence>
<sequence length="389" mass="41226">MYSEFFDQLGGGGGLPGRRANANASASSGPSRPPALVSFKAGKMNMEPIDPDASEKKFRCEPDTRRGEIRLVYQTASSDAATTNGLYWQWYDRRDDSLVDSKQITTAGSTWEKVELPPSKKHARDRVYVWTQQDGTYDMFWMQDASEEKDDELVVQVNQYLADPASAAPVGATTETTNATPSASSGAAGGATTTSSGAGGGTDNPPSQSQVDALSNILQNLGMPQSEGASGGAEATAATGGGAGGGMLTLADLQSAMTGIQQQQPSPAMAPLSEVVTPTAVSSLVENEGARERLMALLPEEQRSAEYLEENLRSPQVQQTLRALTQALLPDDAGNMDSFYSVLANFSLDPADGQQAMASNNPIQAFLDCILASTKKEDDEDMAETKEDE</sequence>
<dbReference type="InterPro" id="IPR038108">
    <property type="entry name" value="RPN13_DEUBAD_sf"/>
</dbReference>
<feature type="compositionally biased region" description="Low complexity" evidence="6">
    <location>
        <begin position="17"/>
        <end position="30"/>
    </location>
</feature>
<dbReference type="InterPro" id="IPR044867">
    <property type="entry name" value="DEUBAD_dom"/>
</dbReference>
<dbReference type="PANTHER" id="PTHR12225:SF0">
    <property type="entry name" value="PROTEASOMAL UBIQUITIN RECEPTOR ADRM1"/>
    <property type="match status" value="1"/>
</dbReference>
<feature type="compositionally biased region" description="Low complexity" evidence="6">
    <location>
        <begin position="176"/>
        <end position="196"/>
    </location>
</feature>
<evidence type="ECO:0000256" key="1">
    <source>
        <dbReference type="ARBA" id="ARBA00004123"/>
    </source>
</evidence>
<dbReference type="InterPro" id="IPR044868">
    <property type="entry name" value="Rpn13/ADRM1_Pru"/>
</dbReference>
<protein>
    <recommendedName>
        <fullName evidence="10">Pru domain-containing protein</fullName>
    </recommendedName>
</protein>
<dbReference type="PROSITE" id="PS51916">
    <property type="entry name" value="DEUBAD"/>
    <property type="match status" value="1"/>
</dbReference>
<dbReference type="InterPro" id="IPR032368">
    <property type="entry name" value="RPN13_DEUBAD"/>
</dbReference>